<dbReference type="FunFam" id="1.10.3470.10:FF:000001">
    <property type="entry name" value="Vitamin B12 ABC transporter permease BtuC"/>
    <property type="match status" value="1"/>
</dbReference>
<dbReference type="PANTHER" id="PTHR30472">
    <property type="entry name" value="FERRIC ENTEROBACTIN TRANSPORT SYSTEM PERMEASE PROTEIN"/>
    <property type="match status" value="1"/>
</dbReference>
<dbReference type="Gene3D" id="1.10.3470.10">
    <property type="entry name" value="ABC transporter involved in vitamin B12 uptake, BtuC"/>
    <property type="match status" value="1"/>
</dbReference>
<keyword evidence="3" id="KW-0813">Transport</keyword>
<sequence length="333" mass="35757">MSHEKLRTSRKWLFLSMGIYLVLFVVGLSFGASTLSIDRLIPVLFGQGTFKEEFILFSIRLPRILILTLAGAALAMAGAVLQSVTRNDLADPGIIGINSGAGVGITVFYLFAGSKIQHFNYVLPVIAFIGGLLTAICIYFFSFEKGKGIQPVKLVLIGVGFASALSGLMILMISSAERQDVAFISQWLAGSVWGTDWPFIVALFPWLMICIPIIYFKANVLNLLTLSEPTAIGLGVNINKERSILLVVAVALAAAAVSVTGRIGFIGLMGPHFAKRLVGPKHQSFLVITPFIGAILLVLADILAQIIFSSAAVPTGIVVAIIGAPYFLYLLRK</sequence>
<keyword evidence="5 8" id="KW-0812">Transmembrane</keyword>
<evidence type="ECO:0000256" key="1">
    <source>
        <dbReference type="ARBA" id="ARBA00004651"/>
    </source>
</evidence>
<feature type="transmembrane region" description="Helical" evidence="8">
    <location>
        <begin position="244"/>
        <end position="265"/>
    </location>
</feature>
<protein>
    <submittedName>
        <fullName evidence="9">Iron compound ABC transporter, permease protein</fullName>
    </submittedName>
</protein>
<evidence type="ECO:0000256" key="4">
    <source>
        <dbReference type="ARBA" id="ARBA00022475"/>
    </source>
</evidence>
<feature type="transmembrane region" description="Helical" evidence="8">
    <location>
        <begin position="313"/>
        <end position="331"/>
    </location>
</feature>
<dbReference type="Proteomes" id="UP000040576">
    <property type="component" value="Unassembled WGS sequence"/>
</dbReference>
<keyword evidence="6 8" id="KW-1133">Transmembrane helix</keyword>
<dbReference type="RefSeq" id="WP_034773362.1">
    <property type="nucleotide sequence ID" value="NZ_CCRF01000102.1"/>
</dbReference>
<evidence type="ECO:0000256" key="6">
    <source>
        <dbReference type="ARBA" id="ARBA00022989"/>
    </source>
</evidence>
<dbReference type="EMBL" id="CCRF01000102">
    <property type="protein sequence ID" value="CEE03188.1"/>
    <property type="molecule type" value="Genomic_DNA"/>
</dbReference>
<evidence type="ECO:0000313" key="9">
    <source>
        <dbReference type="EMBL" id="CEE03188.1"/>
    </source>
</evidence>
<keyword evidence="7 8" id="KW-0472">Membrane</keyword>
<dbReference type="AlphaFoldDB" id="A0A090J3C4"/>
<dbReference type="InterPro" id="IPR000522">
    <property type="entry name" value="ABC_transptr_permease_BtuC"/>
</dbReference>
<evidence type="ECO:0000313" key="10">
    <source>
        <dbReference type="Proteomes" id="UP000040576"/>
    </source>
</evidence>
<comment type="similarity">
    <text evidence="2">Belongs to the binding-protein-dependent transport system permease family. FecCD subfamily.</text>
</comment>
<feature type="transmembrane region" description="Helical" evidence="8">
    <location>
        <begin position="285"/>
        <end position="307"/>
    </location>
</feature>
<dbReference type="InterPro" id="IPR037294">
    <property type="entry name" value="ABC_BtuC-like"/>
</dbReference>
<feature type="transmembrane region" description="Helical" evidence="8">
    <location>
        <begin position="196"/>
        <end position="215"/>
    </location>
</feature>
<keyword evidence="4" id="KW-1003">Cell membrane</keyword>
<dbReference type="GO" id="GO:0022857">
    <property type="term" value="F:transmembrane transporter activity"/>
    <property type="evidence" value="ECO:0007669"/>
    <property type="project" value="InterPro"/>
</dbReference>
<evidence type="ECO:0000256" key="8">
    <source>
        <dbReference type="SAM" id="Phobius"/>
    </source>
</evidence>
<feature type="transmembrane region" description="Helical" evidence="8">
    <location>
        <begin position="12"/>
        <end position="37"/>
    </location>
</feature>
<evidence type="ECO:0000256" key="2">
    <source>
        <dbReference type="ARBA" id="ARBA00007935"/>
    </source>
</evidence>
<keyword evidence="10" id="KW-1185">Reference proteome</keyword>
<feature type="transmembrane region" description="Helical" evidence="8">
    <location>
        <begin position="154"/>
        <end position="176"/>
    </location>
</feature>
<dbReference type="PANTHER" id="PTHR30472:SF69">
    <property type="entry name" value="HEME-IRON TRANSPORT SYSTEM PERMEASE PROTEIN ISDF-RELATED"/>
    <property type="match status" value="1"/>
</dbReference>
<name>A0A090J3C4_9BACI</name>
<dbReference type="CDD" id="cd06550">
    <property type="entry name" value="TM_ABC_iron-siderophores_like"/>
    <property type="match status" value="1"/>
</dbReference>
<dbReference type="Pfam" id="PF01032">
    <property type="entry name" value="FecCD"/>
    <property type="match status" value="1"/>
</dbReference>
<evidence type="ECO:0000256" key="5">
    <source>
        <dbReference type="ARBA" id="ARBA00022692"/>
    </source>
</evidence>
<feature type="transmembrane region" description="Helical" evidence="8">
    <location>
        <begin position="57"/>
        <end position="81"/>
    </location>
</feature>
<evidence type="ECO:0000256" key="7">
    <source>
        <dbReference type="ARBA" id="ARBA00023136"/>
    </source>
</evidence>
<feature type="transmembrane region" description="Helical" evidence="8">
    <location>
        <begin position="118"/>
        <end position="142"/>
    </location>
</feature>
<feature type="transmembrane region" description="Helical" evidence="8">
    <location>
        <begin position="93"/>
        <end position="112"/>
    </location>
</feature>
<proteinExistence type="inferred from homology"/>
<reference evidence="9 10" key="1">
    <citation type="submission" date="2014-07" db="EMBL/GenBank/DDBJ databases">
        <authorList>
            <person name="Wibberg Daniel"/>
        </authorList>
    </citation>
    <scope>NUCLEOTIDE SEQUENCE [LARGE SCALE GENOMIC DNA]</scope>
</reference>
<dbReference type="SUPFAM" id="SSF81345">
    <property type="entry name" value="ABC transporter involved in vitamin B12 uptake, BtuC"/>
    <property type="match status" value="1"/>
</dbReference>
<evidence type="ECO:0000256" key="3">
    <source>
        <dbReference type="ARBA" id="ARBA00022448"/>
    </source>
</evidence>
<accession>A0A090J3C4</accession>
<dbReference type="GO" id="GO:0005886">
    <property type="term" value="C:plasma membrane"/>
    <property type="evidence" value="ECO:0007669"/>
    <property type="project" value="UniProtKB-SubCell"/>
</dbReference>
<organism evidence="9 10">
    <name type="scientific">Caldibacillus thermoamylovorans</name>
    <dbReference type="NCBI Taxonomy" id="35841"/>
    <lineage>
        <taxon>Bacteria</taxon>
        <taxon>Bacillati</taxon>
        <taxon>Bacillota</taxon>
        <taxon>Bacilli</taxon>
        <taxon>Bacillales</taxon>
        <taxon>Bacillaceae</taxon>
        <taxon>Caldibacillus</taxon>
    </lineage>
</organism>
<gene>
    <name evidence="9" type="ORF">BT1A1_3407</name>
</gene>
<dbReference type="GO" id="GO:0033214">
    <property type="term" value="P:siderophore-iron import into cell"/>
    <property type="evidence" value="ECO:0007669"/>
    <property type="project" value="TreeGrafter"/>
</dbReference>
<comment type="subcellular location">
    <subcellularLocation>
        <location evidence="1">Cell membrane</location>
        <topology evidence="1">Multi-pass membrane protein</topology>
    </subcellularLocation>
</comment>